<gene>
    <name evidence="1" type="ORF">GPUH_LOCUS3105</name>
</gene>
<dbReference type="EMBL" id="UYRT01005073">
    <property type="protein sequence ID" value="VDK37858.1"/>
    <property type="molecule type" value="Genomic_DNA"/>
</dbReference>
<evidence type="ECO:0000313" key="3">
    <source>
        <dbReference type="WBParaSite" id="GPUH_0000311001-mRNA-1"/>
    </source>
</evidence>
<evidence type="ECO:0000313" key="2">
    <source>
        <dbReference type="Proteomes" id="UP000271098"/>
    </source>
</evidence>
<organism evidence="3">
    <name type="scientific">Gongylonema pulchrum</name>
    <dbReference type="NCBI Taxonomy" id="637853"/>
    <lineage>
        <taxon>Eukaryota</taxon>
        <taxon>Metazoa</taxon>
        <taxon>Ecdysozoa</taxon>
        <taxon>Nematoda</taxon>
        <taxon>Chromadorea</taxon>
        <taxon>Rhabditida</taxon>
        <taxon>Spirurina</taxon>
        <taxon>Spiruromorpha</taxon>
        <taxon>Spiruroidea</taxon>
        <taxon>Gongylonematidae</taxon>
        <taxon>Gongylonema</taxon>
    </lineage>
</organism>
<reference evidence="3" key="1">
    <citation type="submission" date="2016-06" db="UniProtKB">
        <authorList>
            <consortium name="WormBaseParasite"/>
        </authorList>
    </citation>
    <scope>IDENTIFICATION</scope>
</reference>
<keyword evidence="2" id="KW-1185">Reference proteome</keyword>
<proteinExistence type="predicted"/>
<accession>A0A183D314</accession>
<dbReference type="AlphaFoldDB" id="A0A183D314"/>
<protein>
    <submittedName>
        <fullName evidence="3">Transposase</fullName>
    </submittedName>
</protein>
<sequence length="130" mass="14330">MCAEGFAISVDGKQWVLRALFEGAVVDFEALRNLFQMAGWSGYYGCPKCYARGGGPLQWTTKSSDSKPRDETQVANEARNADMGFRGYSPLLQLFLPTRCHIDGLHVCSEGVFKHLLTGMVAAVLCLTYI</sequence>
<dbReference type="Proteomes" id="UP000271098">
    <property type="component" value="Unassembled WGS sequence"/>
</dbReference>
<dbReference type="OrthoDB" id="5869162at2759"/>
<name>A0A183D314_9BILA</name>
<evidence type="ECO:0000313" key="1">
    <source>
        <dbReference type="EMBL" id="VDK37858.1"/>
    </source>
</evidence>
<dbReference type="WBParaSite" id="GPUH_0000311001-mRNA-1">
    <property type="protein sequence ID" value="GPUH_0000311001-mRNA-1"/>
    <property type="gene ID" value="GPUH_0000311001"/>
</dbReference>
<reference evidence="1 2" key="2">
    <citation type="submission" date="2018-11" db="EMBL/GenBank/DDBJ databases">
        <authorList>
            <consortium name="Pathogen Informatics"/>
        </authorList>
    </citation>
    <scope>NUCLEOTIDE SEQUENCE [LARGE SCALE GENOMIC DNA]</scope>
</reference>